<evidence type="ECO:0000313" key="2">
    <source>
        <dbReference type="Proteomes" id="UP000490922"/>
    </source>
</evidence>
<dbReference type="AlphaFoldDB" id="A0A7J5AE22"/>
<gene>
    <name evidence="1" type="ORF">F6464_09920</name>
</gene>
<dbReference type="Proteomes" id="UP000490922">
    <property type="component" value="Unassembled WGS sequence"/>
</dbReference>
<comment type="caution">
    <text evidence="1">The sequence shown here is derived from an EMBL/GenBank/DDBJ whole genome shotgun (WGS) entry which is preliminary data.</text>
</comment>
<proteinExistence type="predicted"/>
<dbReference type="InterPro" id="IPR015037">
    <property type="entry name" value="DUF1919"/>
</dbReference>
<organism evidence="1 2">
    <name type="scientific">Flavobacterium luteum</name>
    <dbReference type="NCBI Taxonomy" id="2026654"/>
    <lineage>
        <taxon>Bacteria</taxon>
        <taxon>Pseudomonadati</taxon>
        <taxon>Bacteroidota</taxon>
        <taxon>Flavobacteriia</taxon>
        <taxon>Flavobacteriales</taxon>
        <taxon>Flavobacteriaceae</taxon>
        <taxon>Flavobacterium</taxon>
    </lineage>
</organism>
<dbReference type="SUPFAM" id="SSF142795">
    <property type="entry name" value="CAC2185-like"/>
    <property type="match status" value="1"/>
</dbReference>
<dbReference type="InterPro" id="IPR037226">
    <property type="entry name" value="CAC2185-like_sf"/>
</dbReference>
<name>A0A7J5AE22_9FLAO</name>
<protein>
    <submittedName>
        <fullName evidence="1">DUF1919 domain-containing protein</fullName>
    </submittedName>
</protein>
<keyword evidence="2" id="KW-1185">Reference proteome</keyword>
<sequence>MLKKILNYSREQLYQRLAKIRLKNKNFSIISDDCWGGRVYTDVGISYTSPTVNLFFYSSCFLKLVQDLKTYIDKDLEFVSVSKYEIANQSRKESGKNYPIGKLGDIEVHFLHSKDNEDALTKWNYRKKRINYDKLFYKFSDAYLIDPNDLIEFEKLPLKNKVIFVSKKYEGLANSIHLKEFEKNGFVGDAFKYRWIYRKYFDSVKWLNNGK</sequence>
<dbReference type="RefSeq" id="WP_151107650.1">
    <property type="nucleotide sequence ID" value="NZ_WAEM01000004.1"/>
</dbReference>
<accession>A0A7J5AE22</accession>
<dbReference type="OrthoDB" id="6636518at2"/>
<evidence type="ECO:0000313" key="1">
    <source>
        <dbReference type="EMBL" id="KAB1155831.1"/>
    </source>
</evidence>
<dbReference type="Pfam" id="PF08942">
    <property type="entry name" value="DUF1919"/>
    <property type="match status" value="1"/>
</dbReference>
<dbReference type="EMBL" id="WAEM01000004">
    <property type="protein sequence ID" value="KAB1155831.1"/>
    <property type="molecule type" value="Genomic_DNA"/>
</dbReference>
<reference evidence="1 2" key="1">
    <citation type="submission" date="2019-09" db="EMBL/GenBank/DDBJ databases">
        <title>Flavobacterium sp. nov., isolated from glacier ice.</title>
        <authorList>
            <person name="Liu Q."/>
        </authorList>
    </citation>
    <scope>NUCLEOTIDE SEQUENCE [LARGE SCALE GENOMIC DNA]</scope>
    <source>
        <strain evidence="1 2">NBRC 112527</strain>
    </source>
</reference>